<protein>
    <submittedName>
        <fullName evidence="1">Uncharacterized protein</fullName>
    </submittedName>
</protein>
<dbReference type="AlphaFoldDB" id="A0AAV1TE90"/>
<organism evidence="1 2">
    <name type="scientific">Peronospora matthiolae</name>
    <dbReference type="NCBI Taxonomy" id="2874970"/>
    <lineage>
        <taxon>Eukaryota</taxon>
        <taxon>Sar</taxon>
        <taxon>Stramenopiles</taxon>
        <taxon>Oomycota</taxon>
        <taxon>Peronosporomycetes</taxon>
        <taxon>Peronosporales</taxon>
        <taxon>Peronosporaceae</taxon>
        <taxon>Peronospora</taxon>
    </lineage>
</organism>
<reference evidence="1" key="1">
    <citation type="submission" date="2024-01" db="EMBL/GenBank/DDBJ databases">
        <authorList>
            <person name="Webb A."/>
        </authorList>
    </citation>
    <scope>NUCLEOTIDE SEQUENCE</scope>
    <source>
        <strain evidence="1">Pm1</strain>
    </source>
</reference>
<dbReference type="Proteomes" id="UP001162060">
    <property type="component" value="Unassembled WGS sequence"/>
</dbReference>
<sequence length="42" mass="4728">MTDEWKRAVSAVPVKLMLLLQDFPHQDSLLDAFDDLVLVVTG</sequence>
<comment type="caution">
    <text evidence="1">The sequence shown here is derived from an EMBL/GenBank/DDBJ whole genome shotgun (WGS) entry which is preliminary data.</text>
</comment>
<evidence type="ECO:0000313" key="1">
    <source>
        <dbReference type="EMBL" id="CAK7912749.1"/>
    </source>
</evidence>
<accession>A0AAV1TE90</accession>
<evidence type="ECO:0000313" key="2">
    <source>
        <dbReference type="Proteomes" id="UP001162060"/>
    </source>
</evidence>
<proteinExistence type="predicted"/>
<dbReference type="EMBL" id="CAKLBY020000039">
    <property type="protein sequence ID" value="CAK7912749.1"/>
    <property type="molecule type" value="Genomic_DNA"/>
</dbReference>
<gene>
    <name evidence="1" type="ORF">PM001_LOCUS4618</name>
</gene>
<name>A0AAV1TE90_9STRA</name>